<accession>A0ABD0XWX1</accession>
<organism evidence="2 3">
    <name type="scientific">Ranatra chinensis</name>
    <dbReference type="NCBI Taxonomy" id="642074"/>
    <lineage>
        <taxon>Eukaryota</taxon>
        <taxon>Metazoa</taxon>
        <taxon>Ecdysozoa</taxon>
        <taxon>Arthropoda</taxon>
        <taxon>Hexapoda</taxon>
        <taxon>Insecta</taxon>
        <taxon>Pterygota</taxon>
        <taxon>Neoptera</taxon>
        <taxon>Paraneoptera</taxon>
        <taxon>Hemiptera</taxon>
        <taxon>Heteroptera</taxon>
        <taxon>Panheteroptera</taxon>
        <taxon>Nepomorpha</taxon>
        <taxon>Nepidae</taxon>
        <taxon>Ranatrinae</taxon>
        <taxon>Ranatra</taxon>
    </lineage>
</organism>
<keyword evidence="3" id="KW-1185">Reference proteome</keyword>
<dbReference type="AlphaFoldDB" id="A0ABD0XWX1"/>
<evidence type="ECO:0000313" key="2">
    <source>
        <dbReference type="EMBL" id="KAL1115762.1"/>
    </source>
</evidence>
<comment type="caution">
    <text evidence="2">The sequence shown here is derived from an EMBL/GenBank/DDBJ whole genome shotgun (WGS) entry which is preliminary data.</text>
</comment>
<feature type="region of interest" description="Disordered" evidence="1">
    <location>
        <begin position="53"/>
        <end position="145"/>
    </location>
</feature>
<name>A0ABD0XWX1_9HEMI</name>
<reference evidence="2 3" key="1">
    <citation type="submission" date="2024-07" db="EMBL/GenBank/DDBJ databases">
        <title>Chromosome-level genome assembly of the water stick insect Ranatra chinensis (Heteroptera: Nepidae).</title>
        <authorList>
            <person name="Liu X."/>
        </authorList>
    </citation>
    <scope>NUCLEOTIDE SEQUENCE [LARGE SCALE GENOMIC DNA]</scope>
    <source>
        <strain evidence="2">Cailab_2021Rc</strain>
        <tissue evidence="2">Muscle</tissue>
    </source>
</reference>
<feature type="compositionally biased region" description="Basic and acidic residues" evidence="1">
    <location>
        <begin position="77"/>
        <end position="99"/>
    </location>
</feature>
<sequence>MASKRRDMFQKNKTQETTVQFATLFTIPICRKIPKPSTTTSSTTVTTEAVVYTPPKVADPIPDKGGNQIDTPSRPQDGGKEATDDLHHDDLEHHQEIDHNQIAGPLPPEVRDHNVRPGSRSKIQENRYETSIDRSRLAAPAGGSRLESTSLVVGLTLLTWGAYQ</sequence>
<dbReference type="EMBL" id="JBFDAA010000019">
    <property type="protein sequence ID" value="KAL1115762.1"/>
    <property type="molecule type" value="Genomic_DNA"/>
</dbReference>
<proteinExistence type="predicted"/>
<evidence type="ECO:0000313" key="3">
    <source>
        <dbReference type="Proteomes" id="UP001558652"/>
    </source>
</evidence>
<protein>
    <submittedName>
        <fullName evidence="2">Uncharacterized protein</fullName>
    </submittedName>
</protein>
<evidence type="ECO:0000256" key="1">
    <source>
        <dbReference type="SAM" id="MobiDB-lite"/>
    </source>
</evidence>
<feature type="compositionally biased region" description="Basic and acidic residues" evidence="1">
    <location>
        <begin position="122"/>
        <end position="136"/>
    </location>
</feature>
<dbReference type="Proteomes" id="UP001558652">
    <property type="component" value="Unassembled WGS sequence"/>
</dbReference>
<gene>
    <name evidence="2" type="ORF">AAG570_006052</name>
</gene>